<keyword evidence="9" id="KW-1185">Reference proteome</keyword>
<dbReference type="EC" id="2.7.1.56" evidence="8"/>
<evidence type="ECO:0000259" key="7">
    <source>
        <dbReference type="Pfam" id="PF00294"/>
    </source>
</evidence>
<comment type="similarity">
    <text evidence="1">Belongs to the carbohydrate kinase PfkB family.</text>
</comment>
<dbReference type="PANTHER" id="PTHR46566">
    <property type="entry name" value="1-PHOSPHOFRUCTOKINASE-RELATED"/>
    <property type="match status" value="1"/>
</dbReference>
<evidence type="ECO:0000313" key="8">
    <source>
        <dbReference type="EMBL" id="GES37224.1"/>
    </source>
</evidence>
<dbReference type="PROSITE" id="PS00584">
    <property type="entry name" value="PFKB_KINASES_2"/>
    <property type="match status" value="1"/>
</dbReference>
<evidence type="ECO:0000256" key="5">
    <source>
        <dbReference type="ARBA" id="ARBA00022840"/>
    </source>
</evidence>
<evidence type="ECO:0000313" key="9">
    <source>
        <dbReference type="Proteomes" id="UP000325466"/>
    </source>
</evidence>
<dbReference type="EMBL" id="BLAH01000083">
    <property type="protein sequence ID" value="GES37224.1"/>
    <property type="molecule type" value="Genomic_DNA"/>
</dbReference>
<dbReference type="InterPro" id="IPR017583">
    <property type="entry name" value="Tagatose/fructose_Pkinase"/>
</dbReference>
<organism evidence="8 9">
    <name type="scientific">Rhodococcus aetherivorans</name>
    <dbReference type="NCBI Taxonomy" id="191292"/>
    <lineage>
        <taxon>Bacteria</taxon>
        <taxon>Bacillati</taxon>
        <taxon>Actinomycetota</taxon>
        <taxon>Actinomycetes</taxon>
        <taxon>Mycobacteriales</taxon>
        <taxon>Nocardiaceae</taxon>
        <taxon>Rhodococcus</taxon>
    </lineage>
</organism>
<dbReference type="PIRSF" id="PIRSF000535">
    <property type="entry name" value="1PFK/6PFK/LacC"/>
    <property type="match status" value="1"/>
</dbReference>
<proteinExistence type="inferred from homology"/>
<dbReference type="RefSeq" id="WP_029543364.1">
    <property type="nucleotide sequence ID" value="NZ_BAAAYP010000012.1"/>
</dbReference>
<reference evidence="8 9" key="1">
    <citation type="journal article" date="2018" name="Biodegradation">
        <title>1,4-Dioxane degradation characteristics of Rhodococcus aetherivorans JCM 14343.</title>
        <authorList>
            <person name="Inoue D."/>
            <person name="Tsunoda T."/>
            <person name="Yamamoto N."/>
            <person name="Ike M."/>
            <person name="Sei K."/>
        </authorList>
    </citation>
    <scope>NUCLEOTIDE SEQUENCE [LARGE SCALE GENOMIC DNA]</scope>
    <source>
        <strain evidence="8 9">JCM 14343</strain>
    </source>
</reference>
<sequence>MIVTLTANPSLDRTVALTGPLVRGAVHRAAATRVDPGGKGVNVARVLRAAGRPVLAVLPGNTGDPLLAALDDHGIGYRAVPTGGFARSNITVAEPDGTTTKLNEPGPAYTEGTLDALRRTVVDAAADARWVVMSGSLPPGVPADWYADLVRSVRAAAVDGSVACRIAVDTSESPLLSLAARFPDAAPDLLKPNSDELAQLTGADAAALESAAAAGDTGPVVAAGRRLVARGVGAVLATLGAAGAVLITAEGAWHAVPGPVTARSTVGAGDSSLAGYLVAELAGLGPAERLRHAVAYGSAAVALPGTTLPGPDDVDTGAVEVAPLRPVPLDTPSPALPHHQ</sequence>
<name>A0ABQ0YL39_9NOCA</name>
<dbReference type="InterPro" id="IPR011611">
    <property type="entry name" value="PfkB_dom"/>
</dbReference>
<feature type="domain" description="Carbohydrate kinase PfkB" evidence="7">
    <location>
        <begin position="23"/>
        <end position="309"/>
    </location>
</feature>
<comment type="caution">
    <text evidence="8">The sequence shown here is derived from an EMBL/GenBank/DDBJ whole genome shotgun (WGS) entry which is preliminary data.</text>
</comment>
<dbReference type="SUPFAM" id="SSF53613">
    <property type="entry name" value="Ribokinase-like"/>
    <property type="match status" value="1"/>
</dbReference>
<dbReference type="Proteomes" id="UP000325466">
    <property type="component" value="Unassembled WGS sequence"/>
</dbReference>
<evidence type="ECO:0000256" key="4">
    <source>
        <dbReference type="ARBA" id="ARBA00022777"/>
    </source>
</evidence>
<keyword evidence="5" id="KW-0067">ATP-binding</keyword>
<evidence type="ECO:0000256" key="6">
    <source>
        <dbReference type="PIRNR" id="PIRNR000535"/>
    </source>
</evidence>
<evidence type="ECO:0000256" key="3">
    <source>
        <dbReference type="ARBA" id="ARBA00022741"/>
    </source>
</evidence>
<dbReference type="CDD" id="cd01164">
    <property type="entry name" value="FruK_PfkB_like"/>
    <property type="match status" value="1"/>
</dbReference>
<dbReference type="InterPro" id="IPR029056">
    <property type="entry name" value="Ribokinase-like"/>
</dbReference>
<accession>A0ABQ0YL39</accession>
<protein>
    <submittedName>
        <fullName evidence="8">1-phosphofructokinase</fullName>
        <ecNumber evidence="8">2.7.1.56</ecNumber>
    </submittedName>
</protein>
<gene>
    <name evidence="8" type="ORF">RAJCM14343_2478</name>
</gene>
<keyword evidence="4" id="KW-0418">Kinase</keyword>
<dbReference type="GO" id="GO:0008662">
    <property type="term" value="F:1-phosphofructokinase activity"/>
    <property type="evidence" value="ECO:0007669"/>
    <property type="project" value="UniProtKB-EC"/>
</dbReference>
<keyword evidence="3" id="KW-0547">Nucleotide-binding</keyword>
<evidence type="ECO:0000256" key="1">
    <source>
        <dbReference type="ARBA" id="ARBA00010688"/>
    </source>
</evidence>
<dbReference type="InterPro" id="IPR002173">
    <property type="entry name" value="Carboh/pur_kinase_PfkB_CS"/>
</dbReference>
<dbReference type="PANTHER" id="PTHR46566:SF5">
    <property type="entry name" value="1-PHOSPHOFRUCTOKINASE"/>
    <property type="match status" value="1"/>
</dbReference>
<dbReference type="Pfam" id="PF00294">
    <property type="entry name" value="PfkB"/>
    <property type="match status" value="1"/>
</dbReference>
<evidence type="ECO:0000256" key="2">
    <source>
        <dbReference type="ARBA" id="ARBA00022679"/>
    </source>
</evidence>
<dbReference type="Gene3D" id="3.40.1190.20">
    <property type="match status" value="1"/>
</dbReference>
<keyword evidence="2 6" id="KW-0808">Transferase</keyword>
<dbReference type="NCBIfam" id="TIGR03168">
    <property type="entry name" value="1-PFK"/>
    <property type="match status" value="1"/>
</dbReference>